<accession>A0A078A1B1</accession>
<feature type="region of interest" description="Disordered" evidence="2">
    <location>
        <begin position="513"/>
        <end position="534"/>
    </location>
</feature>
<proteinExistence type="predicted"/>
<name>A0A078A1B1_STYLE</name>
<reference evidence="3 4" key="1">
    <citation type="submission" date="2014-06" db="EMBL/GenBank/DDBJ databases">
        <authorList>
            <person name="Swart Estienne"/>
        </authorList>
    </citation>
    <scope>NUCLEOTIDE SEQUENCE [LARGE SCALE GENOMIC DNA]</scope>
    <source>
        <strain evidence="3 4">130c</strain>
    </source>
</reference>
<evidence type="ECO:0000256" key="2">
    <source>
        <dbReference type="SAM" id="MobiDB-lite"/>
    </source>
</evidence>
<feature type="compositionally biased region" description="Polar residues" evidence="2">
    <location>
        <begin position="522"/>
        <end position="531"/>
    </location>
</feature>
<evidence type="ECO:0000313" key="4">
    <source>
        <dbReference type="Proteomes" id="UP000039865"/>
    </source>
</evidence>
<organism evidence="3 4">
    <name type="scientific">Stylonychia lemnae</name>
    <name type="common">Ciliate</name>
    <dbReference type="NCBI Taxonomy" id="5949"/>
    <lineage>
        <taxon>Eukaryota</taxon>
        <taxon>Sar</taxon>
        <taxon>Alveolata</taxon>
        <taxon>Ciliophora</taxon>
        <taxon>Intramacronucleata</taxon>
        <taxon>Spirotrichea</taxon>
        <taxon>Stichotrichia</taxon>
        <taxon>Sporadotrichida</taxon>
        <taxon>Oxytrichidae</taxon>
        <taxon>Stylonychinae</taxon>
        <taxon>Stylonychia</taxon>
    </lineage>
</organism>
<feature type="region of interest" description="Disordered" evidence="2">
    <location>
        <begin position="597"/>
        <end position="616"/>
    </location>
</feature>
<feature type="compositionally biased region" description="Basic and acidic residues" evidence="2">
    <location>
        <begin position="237"/>
        <end position="252"/>
    </location>
</feature>
<dbReference type="AlphaFoldDB" id="A0A078A1B1"/>
<sequence>MEEIIQQPLPVVTPEFLHKYEGTITVVVDSVDKIIARAQSAIYIQDIFEEADQYAADLMIVNNMSEILSKTQLFQHDFEDQITTEKSYLEEPNGPGLDVYATFHLKVIKQTILSIAIIYLQGTLLDLLNAKKNDRGEDILPKPLINNKIQEDDRMILNFRRKKEREDKLKEEEKLKQDALEQRMKDLDQKGNALDDKNLAKKQITYDSKGDVIFIKNVRADGLPNPLLNPPFKIKSQKKDRERETTRSEFMETHSSMKTNEDGTKKKPKIQPLLLASIEIPLIKNEITPMGSVFNETEPQDGIKITEGNKLKVGAMNLSKRENGQMTLDEYRQQKEQSIVQNEIEIQRMSQMQKRSTPTMKIIEQDQRLEEENENKIKQISMSNFNVPPLNLNNQSQMAQTFYMNNSKILDMSTQNFYQSQSQIQSGRISQDRVIRKKESIAELMIDLKRVQSNIDFELHEQSSYIDKFTDVLRQPKKVQFQPASTQQNYHFDSNLSSARNSSMKKYENSNSVRLLPLLSHRTGNQSTNNQETRDQVRKLMKKNNEIMNNNNWGENPGEITKPPRNIEKKPKAIELKKSNSQLLLTVRRKERNFIDSVKEKNHLPPPPLGKSLGHGISNLPSITSYQQQPIKFL</sequence>
<dbReference type="Proteomes" id="UP000039865">
    <property type="component" value="Unassembled WGS sequence"/>
</dbReference>
<protein>
    <submittedName>
        <fullName evidence="3">Uncharacterized protein</fullName>
    </submittedName>
</protein>
<keyword evidence="4" id="KW-1185">Reference proteome</keyword>
<evidence type="ECO:0000313" key="3">
    <source>
        <dbReference type="EMBL" id="CDW75875.1"/>
    </source>
</evidence>
<evidence type="ECO:0000256" key="1">
    <source>
        <dbReference type="SAM" id="Coils"/>
    </source>
</evidence>
<dbReference type="EMBL" id="CCKQ01004715">
    <property type="protein sequence ID" value="CDW75875.1"/>
    <property type="molecule type" value="Genomic_DNA"/>
</dbReference>
<keyword evidence="1" id="KW-0175">Coiled coil</keyword>
<dbReference type="InParanoid" id="A0A078A1B1"/>
<feature type="region of interest" description="Disordered" evidence="2">
    <location>
        <begin position="229"/>
        <end position="266"/>
    </location>
</feature>
<gene>
    <name evidence="3" type="primary">Contig3739.g3999</name>
    <name evidence="3" type="ORF">STYLEM_4870</name>
</gene>
<feature type="coiled-coil region" evidence="1">
    <location>
        <begin position="162"/>
        <end position="197"/>
    </location>
</feature>